<dbReference type="RefSeq" id="WP_005298905.1">
    <property type="nucleotide sequence ID" value="NZ_PYOG01000002.1"/>
</dbReference>
<dbReference type="Pfam" id="PF00873">
    <property type="entry name" value="ACR_tran"/>
    <property type="match status" value="1"/>
</dbReference>
<dbReference type="OrthoDB" id="9757940at2"/>
<dbReference type="Gene3D" id="1.20.1640.10">
    <property type="entry name" value="Multidrug efflux transporter AcrB transmembrane domain"/>
    <property type="match status" value="2"/>
</dbReference>
<protein>
    <submittedName>
        <fullName evidence="1">Cation efflux system protein CzcA</fullName>
    </submittedName>
</protein>
<dbReference type="SUPFAM" id="SSF82693">
    <property type="entry name" value="Multidrug efflux transporter AcrB pore domain, PN1, PN2, PC1 and PC2 subdomains"/>
    <property type="match status" value="2"/>
</dbReference>
<dbReference type="InterPro" id="IPR001036">
    <property type="entry name" value="Acrflvin-R"/>
</dbReference>
<dbReference type="PANTHER" id="PTHR32063">
    <property type="match status" value="1"/>
</dbReference>
<dbReference type="Gene3D" id="3.30.2090.10">
    <property type="entry name" value="Multidrug efflux transporter AcrB TolC docking domain, DN and DC subdomains"/>
    <property type="match status" value="2"/>
</dbReference>
<evidence type="ECO:0000313" key="1">
    <source>
        <dbReference type="EMBL" id="SPY28469.1"/>
    </source>
</evidence>
<gene>
    <name evidence="1" type="primary">czcA_1</name>
    <name evidence="1" type="ORF">NCTC11647_01559</name>
</gene>
<dbReference type="PANTHER" id="PTHR32063:SF18">
    <property type="entry name" value="CATION EFFLUX SYSTEM PROTEIN"/>
    <property type="match status" value="1"/>
</dbReference>
<dbReference type="InterPro" id="IPR027463">
    <property type="entry name" value="AcrB_DN_DC_subdom"/>
</dbReference>
<dbReference type="AlphaFoldDB" id="A0A2T3QNX9"/>
<accession>A0A2T3QNX9</accession>
<evidence type="ECO:0000313" key="2">
    <source>
        <dbReference type="Proteomes" id="UP000251647"/>
    </source>
</evidence>
<dbReference type="SUPFAM" id="SSF82714">
    <property type="entry name" value="Multidrug efflux transporter AcrB TolC docking domain, DN and DC subdomains"/>
    <property type="match status" value="2"/>
</dbReference>
<dbReference type="Gene3D" id="3.30.70.1320">
    <property type="entry name" value="Multidrug efflux transporter AcrB pore domain like"/>
    <property type="match status" value="1"/>
</dbReference>
<dbReference type="SUPFAM" id="SSF82866">
    <property type="entry name" value="Multidrug efflux transporter AcrB transmembrane domain"/>
    <property type="match status" value="2"/>
</dbReference>
<name>A0A2T3QNX9_PHODM</name>
<dbReference type="Gene3D" id="3.30.70.1440">
    <property type="entry name" value="Multidrug efflux transporter AcrB pore domain"/>
    <property type="match status" value="1"/>
</dbReference>
<sequence>MNKILANSRLLTLFIAIIIVSGISALMSLPRAEDPIIRNRNATITTVLPGATTERVESLVTEKIENQLRQLDEIALITSTSRPGISVVSIELQDTILDSEPVWSLVRDKLTDIEPQLPAGTLSPELDSDHSYAFTMIVALSWDHESEINLVTLRRYAKELSHRLRNLSGTEFVDEYGLIDEEILVSIDPTIATSLKRSAATLSEAIANADAKNAAGRLISPSANFTIEVSDSLDSLDRVKQVPVLVDSNGHVIRLRDIATVTHQPSYPMDEIALTQNHNKLQPNIIIAARMQPQLRVDQWSKKAHQIIEQFQQQLPHNIKAKVLFEQQGYTQQRLSELMGNLLLGFIIILFVLLLTLGARSAFIVALSLPLTSLLTLALMKYTNIPINQMSVTGLIVALGIMVDNAIVMVDTIAHYRHLGAKKIESAYKARRHLWLPLLGSTLTTILAFMPIILMPGAAGEFVGAIALTVSFSLAGSYLIAHTIVAGLAGRFLPKKEPSSAWYHTGITLPSLSCRFEKTLVWSVNHPLKTVLLSLLLPLLGFVGASQLTEQFFPPSDRDMFEIQVYLSPQSSIYHTQEFVQQLDSTLHQYSDIEQVQWVVGGNVPSFYYNMVGMQKGANNFAQAMVTASDFNAANRMIKTLQQQLPIDYPQAQILVRKLEQGPPFNAPIELRVQGNDLNQLKQIGDQLRLILAKHPAITETRSTLQFGLPKVAVSVNEEASQLSGLSLTQVAKLLQATLIGQNNGSVIQGQEEIPIRVRVADSQRENLSHLNNLLLPITNVNQAIGLPLSAIADLQLEPSLGAITRRNGNRVNTIEGYLIADVLPQTVLNQIEQELSQYQKTLPVGYKIDIGGESAERDESVNNLLANLSLVITLMIMVVVVSFNSFRLSMIIFAVSALAAGLGLLSVWVFQYPFGFTVIIALLGLIGLAINAAIVILSEFKADPAAREGNITAVVSGTMSCTRHITSTTITTVGGFLPLILAGGGFWPPFAVAIAGGTLLTTLLSFYFVPAMYCILVKHRKLTINKKALS</sequence>
<dbReference type="PRINTS" id="PR00702">
    <property type="entry name" value="ACRIFLAVINRP"/>
</dbReference>
<reference evidence="1 2" key="1">
    <citation type="submission" date="2018-06" db="EMBL/GenBank/DDBJ databases">
        <authorList>
            <consortium name="Pathogen Informatics"/>
            <person name="Doyle S."/>
        </authorList>
    </citation>
    <scope>NUCLEOTIDE SEQUENCE [LARGE SCALE GENOMIC DNA]</scope>
    <source>
        <strain evidence="1 2">NCTC11647</strain>
    </source>
</reference>
<dbReference type="GO" id="GO:0005886">
    <property type="term" value="C:plasma membrane"/>
    <property type="evidence" value="ECO:0007669"/>
    <property type="project" value="TreeGrafter"/>
</dbReference>
<dbReference type="Gene3D" id="3.30.70.1430">
    <property type="entry name" value="Multidrug efflux transporter AcrB pore domain"/>
    <property type="match status" value="2"/>
</dbReference>
<dbReference type="GO" id="GO:0042910">
    <property type="term" value="F:xenobiotic transmembrane transporter activity"/>
    <property type="evidence" value="ECO:0007669"/>
    <property type="project" value="TreeGrafter"/>
</dbReference>
<dbReference type="EMBL" id="UATL01000001">
    <property type="protein sequence ID" value="SPY28469.1"/>
    <property type="molecule type" value="Genomic_DNA"/>
</dbReference>
<organism evidence="1 2">
    <name type="scientific">Photobacterium damselae</name>
    <dbReference type="NCBI Taxonomy" id="38293"/>
    <lineage>
        <taxon>Bacteria</taxon>
        <taxon>Pseudomonadati</taxon>
        <taxon>Pseudomonadota</taxon>
        <taxon>Gammaproteobacteria</taxon>
        <taxon>Vibrionales</taxon>
        <taxon>Vibrionaceae</taxon>
        <taxon>Photobacterium</taxon>
    </lineage>
</organism>
<proteinExistence type="predicted"/>
<dbReference type="Proteomes" id="UP000251647">
    <property type="component" value="Unassembled WGS sequence"/>
</dbReference>